<feature type="repeat" description="ANK" evidence="3">
    <location>
        <begin position="115"/>
        <end position="147"/>
    </location>
</feature>
<evidence type="ECO:0000256" key="3">
    <source>
        <dbReference type="PROSITE-ProRule" id="PRU00023"/>
    </source>
</evidence>
<dbReference type="Gene3D" id="1.25.40.20">
    <property type="entry name" value="Ankyrin repeat-containing domain"/>
    <property type="match status" value="3"/>
</dbReference>
<evidence type="ECO:0000313" key="4">
    <source>
        <dbReference type="EMBL" id="KAK5059727.1"/>
    </source>
</evidence>
<dbReference type="InterPro" id="IPR002110">
    <property type="entry name" value="Ankyrin_rpt"/>
</dbReference>
<feature type="repeat" description="ANK" evidence="3">
    <location>
        <begin position="148"/>
        <end position="180"/>
    </location>
</feature>
<sequence length="243" mass="26032">MAALQQAITDNKYALHEAARDGKAQIVESLLAAKPRLATKQDEDARLPLHWACSYNHLDIVRLLTAQKSFDPDVQDGSGWTPLMIASSLKDNSGTDIVNLLLETKEASPMITTNTGATALHFAVSKGNLDICRTLLKHGASARTKDVRGQLPLHRAAAIGNVPIVKLLLENKSPVNATDVDGMTALHHAICEGNGDVAVELLKAGAETDKKDGDGRLAMDCAPDAKVRSFILKAAEREGIDLE</sequence>
<protein>
    <recommendedName>
        <fullName evidence="6">Proteasome regulatory particle subunit</fullName>
    </recommendedName>
</protein>
<dbReference type="GeneID" id="89977768"/>
<keyword evidence="5" id="KW-1185">Reference proteome</keyword>
<evidence type="ECO:0008006" key="6">
    <source>
        <dbReference type="Google" id="ProtNLM"/>
    </source>
</evidence>
<dbReference type="PANTHER" id="PTHR24171">
    <property type="entry name" value="ANKYRIN REPEAT DOMAIN-CONTAINING PROTEIN 39-RELATED"/>
    <property type="match status" value="1"/>
</dbReference>
<dbReference type="PANTHER" id="PTHR24171:SF9">
    <property type="entry name" value="ANKYRIN REPEAT DOMAIN-CONTAINING PROTEIN 39"/>
    <property type="match status" value="1"/>
</dbReference>
<evidence type="ECO:0000256" key="2">
    <source>
        <dbReference type="ARBA" id="ARBA00023043"/>
    </source>
</evidence>
<evidence type="ECO:0000256" key="1">
    <source>
        <dbReference type="ARBA" id="ARBA00022737"/>
    </source>
</evidence>
<dbReference type="PROSITE" id="PS50297">
    <property type="entry name" value="ANK_REP_REGION"/>
    <property type="match status" value="3"/>
</dbReference>
<feature type="repeat" description="ANK" evidence="3">
    <location>
        <begin position="181"/>
        <end position="213"/>
    </location>
</feature>
<dbReference type="Proteomes" id="UP001358417">
    <property type="component" value="Unassembled WGS sequence"/>
</dbReference>
<dbReference type="SMART" id="SM00248">
    <property type="entry name" value="ANK"/>
    <property type="match status" value="6"/>
</dbReference>
<dbReference type="Pfam" id="PF13637">
    <property type="entry name" value="Ank_4"/>
    <property type="match status" value="2"/>
</dbReference>
<dbReference type="SUPFAM" id="SSF48403">
    <property type="entry name" value="Ankyrin repeat"/>
    <property type="match status" value="1"/>
</dbReference>
<dbReference type="PROSITE" id="PS50088">
    <property type="entry name" value="ANK_REPEAT"/>
    <property type="match status" value="3"/>
</dbReference>
<dbReference type="PRINTS" id="PR01415">
    <property type="entry name" value="ANKYRIN"/>
</dbReference>
<proteinExistence type="predicted"/>
<evidence type="ECO:0000313" key="5">
    <source>
        <dbReference type="Proteomes" id="UP001358417"/>
    </source>
</evidence>
<dbReference type="InterPro" id="IPR036770">
    <property type="entry name" value="Ankyrin_rpt-contain_sf"/>
</dbReference>
<comment type="caution">
    <text evidence="4">The sequence shown here is derived from an EMBL/GenBank/DDBJ whole genome shotgun (WGS) entry which is preliminary data.</text>
</comment>
<gene>
    <name evidence="4" type="ORF">LTR84_009610</name>
</gene>
<name>A0AAV9NKC0_9EURO</name>
<dbReference type="RefSeq" id="XP_064709548.1">
    <property type="nucleotide sequence ID" value="XM_064853149.1"/>
</dbReference>
<accession>A0AAV9NKC0</accession>
<dbReference type="EMBL" id="JAVRRD010000004">
    <property type="protein sequence ID" value="KAK5059727.1"/>
    <property type="molecule type" value="Genomic_DNA"/>
</dbReference>
<dbReference type="Pfam" id="PF12796">
    <property type="entry name" value="Ank_2"/>
    <property type="match status" value="1"/>
</dbReference>
<keyword evidence="2 3" id="KW-0040">ANK repeat</keyword>
<dbReference type="AlphaFoldDB" id="A0AAV9NKC0"/>
<keyword evidence="1" id="KW-0677">Repeat</keyword>
<reference evidence="4 5" key="1">
    <citation type="submission" date="2023-08" db="EMBL/GenBank/DDBJ databases">
        <title>Black Yeasts Isolated from many extreme environments.</title>
        <authorList>
            <person name="Coleine C."/>
            <person name="Stajich J.E."/>
            <person name="Selbmann L."/>
        </authorList>
    </citation>
    <scope>NUCLEOTIDE SEQUENCE [LARGE SCALE GENOMIC DNA]</scope>
    <source>
        <strain evidence="4 5">CCFEE 5792</strain>
    </source>
</reference>
<organism evidence="4 5">
    <name type="scientific">Exophiala bonariae</name>
    <dbReference type="NCBI Taxonomy" id="1690606"/>
    <lineage>
        <taxon>Eukaryota</taxon>
        <taxon>Fungi</taxon>
        <taxon>Dikarya</taxon>
        <taxon>Ascomycota</taxon>
        <taxon>Pezizomycotina</taxon>
        <taxon>Eurotiomycetes</taxon>
        <taxon>Chaetothyriomycetidae</taxon>
        <taxon>Chaetothyriales</taxon>
        <taxon>Herpotrichiellaceae</taxon>
        <taxon>Exophiala</taxon>
    </lineage>
</organism>